<evidence type="ECO:0000313" key="1">
    <source>
        <dbReference type="EMBL" id="KRN67314.1"/>
    </source>
</evidence>
<sequence length="153" mass="17360">MMKIKSSDLLETIRDDKFERENFKITSTKLKKDPTGALKPVFDYLQAALSKTAVAEADVTIRKEVLLRLQTNIINLPFAYPNKIEQLTEADTEYEVQLYAIFEAEAINPSHLRIDLMGSVDDFLAGDADVFQNISDWVALQFENLDAKKEASK</sequence>
<dbReference type="STRING" id="319652.IV80_GL000852"/>
<name>A0A0R2IQ42_9LACO</name>
<keyword evidence="2" id="KW-1185">Reference proteome</keyword>
<dbReference type="PATRIC" id="fig|319652.3.peg.859"/>
<protein>
    <submittedName>
        <fullName evidence="1">Uncharacterized protein</fullName>
    </submittedName>
</protein>
<gene>
    <name evidence="1" type="ORF">IV80_GL000852</name>
</gene>
<dbReference type="EMBL" id="JQBR01000002">
    <property type="protein sequence ID" value="KRN67314.1"/>
    <property type="molecule type" value="Genomic_DNA"/>
</dbReference>
<organism evidence="1 2">
    <name type="scientific">Pediococcus cellicola</name>
    <dbReference type="NCBI Taxonomy" id="319652"/>
    <lineage>
        <taxon>Bacteria</taxon>
        <taxon>Bacillati</taxon>
        <taxon>Bacillota</taxon>
        <taxon>Bacilli</taxon>
        <taxon>Lactobacillales</taxon>
        <taxon>Lactobacillaceae</taxon>
        <taxon>Pediococcus</taxon>
    </lineage>
</organism>
<proteinExistence type="predicted"/>
<accession>A0A0R2IQ42</accession>
<comment type="caution">
    <text evidence="1">The sequence shown here is derived from an EMBL/GenBank/DDBJ whole genome shotgun (WGS) entry which is preliminary data.</text>
</comment>
<dbReference type="Proteomes" id="UP000051568">
    <property type="component" value="Unassembled WGS sequence"/>
</dbReference>
<evidence type="ECO:0000313" key="2">
    <source>
        <dbReference type="Proteomes" id="UP000051568"/>
    </source>
</evidence>
<dbReference type="AlphaFoldDB" id="A0A0R2IQ42"/>
<reference evidence="1 2" key="1">
    <citation type="journal article" date="2015" name="Genome Announc.">
        <title>Expanding the biotechnology potential of lactobacilli through comparative genomics of 213 strains and associated genera.</title>
        <authorList>
            <person name="Sun Z."/>
            <person name="Harris H.M."/>
            <person name="McCann A."/>
            <person name="Guo C."/>
            <person name="Argimon S."/>
            <person name="Zhang W."/>
            <person name="Yang X."/>
            <person name="Jeffery I.B."/>
            <person name="Cooney J.C."/>
            <person name="Kagawa T.F."/>
            <person name="Liu W."/>
            <person name="Song Y."/>
            <person name="Salvetti E."/>
            <person name="Wrobel A."/>
            <person name="Rasinkangas P."/>
            <person name="Parkhill J."/>
            <person name="Rea M.C."/>
            <person name="O'Sullivan O."/>
            <person name="Ritari J."/>
            <person name="Douillard F.P."/>
            <person name="Paul Ross R."/>
            <person name="Yang R."/>
            <person name="Briner A.E."/>
            <person name="Felis G.E."/>
            <person name="de Vos W.M."/>
            <person name="Barrangou R."/>
            <person name="Klaenhammer T.R."/>
            <person name="Caufield P.W."/>
            <person name="Cui Y."/>
            <person name="Zhang H."/>
            <person name="O'Toole P.W."/>
        </authorList>
    </citation>
    <scope>NUCLEOTIDE SEQUENCE [LARGE SCALE GENOMIC DNA]</scope>
    <source>
        <strain evidence="1 2">DSM 17757</strain>
    </source>
</reference>